<evidence type="ECO:0000256" key="4">
    <source>
        <dbReference type="ARBA" id="ARBA00022833"/>
    </source>
</evidence>
<dbReference type="GO" id="GO:0016020">
    <property type="term" value="C:membrane"/>
    <property type="evidence" value="ECO:0007669"/>
    <property type="project" value="InterPro"/>
</dbReference>
<dbReference type="SUPFAM" id="SSF161111">
    <property type="entry name" value="Cation efflux protein transmembrane domain-like"/>
    <property type="match status" value="1"/>
</dbReference>
<evidence type="ECO:0000259" key="12">
    <source>
        <dbReference type="Pfam" id="PF01545"/>
    </source>
</evidence>
<keyword evidence="14" id="KW-1185">Reference proteome</keyword>
<keyword evidence="2" id="KW-0813">Transport</keyword>
<feature type="compositionally biased region" description="Polar residues" evidence="11">
    <location>
        <begin position="334"/>
        <end position="344"/>
    </location>
</feature>
<dbReference type="Pfam" id="PF01545">
    <property type="entry name" value="Cation_efflux"/>
    <property type="match status" value="1"/>
</dbReference>
<dbReference type="Proteomes" id="UP000757232">
    <property type="component" value="Unassembled WGS sequence"/>
</dbReference>
<evidence type="ECO:0000313" key="14">
    <source>
        <dbReference type="Proteomes" id="UP000757232"/>
    </source>
</evidence>
<feature type="compositionally biased region" description="Basic residues" evidence="11">
    <location>
        <begin position="181"/>
        <end position="191"/>
    </location>
</feature>
<sequence>MHRRKSSKETVEQENLVVNDNRQDAKLDKPVAVPFPNGSEGKENASGLPELQLQGSPLKTRMNTGDREEHITQHQPPASAGPYRTSFGSLAQTPPNVYAHPASPLRKSFTHGHGRTLSSSGASLSFASPMLSPPPRHAGHFPSRSISMVTPSSPGPGMNGSPPEGVVSAQLPDTPSTPPSTRRHHHQRIHSRNLSVFFPRPGSLPTSSIAEDSDVVQEATITLNDSPQIRSVRLQDPPGPRRLGEGFTFGGRPERTPSTSSSDGGSAPSAPSSSKPKRRGHHHKHSLSHNFFSFLEPGAHLQPSTSPEQAWTPVSPRMTPASATSSTFAQAQSENGTAVGLTSPNPDPLTRPQNVVRHTIIVSAVQFVLGAALWVSGQQNGSLTCTGLGYWVVFDSFGVALRHVLPAYLSSESIQSKTRWPYGNGRIETLLLFAQTIYLIFSSVYVSKEAVERLLLAAGDGHHYHHARDEDMDAEGIRLPIFLILATIVSLLSTCLFYDNHRSLITTSGHKLPSFARIFSRSRNYGYSSFNSATPTDVILSNPFSLVPLLFSVASLSGTILLPAPQHESYDLLLALFEAVLTFKIAYPAAEVQGAVLLQTAPPRGLPGGRMESFLRVMREIERHPLVLHLPAPHIWQLIPSTTTPSSSSLSHSTKSSSLHLFTDASAPLDALVVTLELHVRRDTDDGEILALTRWAHERCRLALGLGLSSTGNGFGEKEKEADPTEDGAEITIGIVKG</sequence>
<feature type="domain" description="Cation efflux protein transmembrane" evidence="12">
    <location>
        <begin position="416"/>
        <end position="595"/>
    </location>
</feature>
<evidence type="ECO:0000256" key="10">
    <source>
        <dbReference type="ARBA" id="ARBA00045455"/>
    </source>
</evidence>
<accession>A0A9Q5I076</accession>
<dbReference type="InterPro" id="IPR058533">
    <property type="entry name" value="Cation_efflux_TM"/>
</dbReference>
<feature type="compositionally biased region" description="Low complexity" evidence="11">
    <location>
        <begin position="117"/>
        <end position="128"/>
    </location>
</feature>
<feature type="region of interest" description="Disordered" evidence="11">
    <location>
        <begin position="298"/>
        <end position="350"/>
    </location>
</feature>
<dbReference type="GO" id="GO:0005794">
    <property type="term" value="C:Golgi apparatus"/>
    <property type="evidence" value="ECO:0007669"/>
    <property type="project" value="UniProtKB-SubCell"/>
</dbReference>
<dbReference type="AlphaFoldDB" id="A0A9Q5I076"/>
<evidence type="ECO:0000256" key="3">
    <source>
        <dbReference type="ARBA" id="ARBA00022692"/>
    </source>
</evidence>
<keyword evidence="3" id="KW-0812">Transmembrane</keyword>
<dbReference type="InterPro" id="IPR052005">
    <property type="entry name" value="CDF_SLC30A"/>
</dbReference>
<dbReference type="OrthoDB" id="5382797at2759"/>
<feature type="compositionally biased region" description="Basic residues" evidence="11">
    <location>
        <begin position="275"/>
        <end position="285"/>
    </location>
</feature>
<dbReference type="GO" id="GO:0006829">
    <property type="term" value="P:zinc ion transport"/>
    <property type="evidence" value="ECO:0007669"/>
    <property type="project" value="TreeGrafter"/>
</dbReference>
<evidence type="ECO:0000256" key="7">
    <source>
        <dbReference type="ARBA" id="ARBA00023065"/>
    </source>
</evidence>
<evidence type="ECO:0000256" key="9">
    <source>
        <dbReference type="ARBA" id="ARBA00038600"/>
    </source>
</evidence>
<keyword evidence="6" id="KW-0333">Golgi apparatus</keyword>
<dbReference type="EMBL" id="LNZH02000163">
    <property type="protein sequence ID" value="OCB89151.1"/>
    <property type="molecule type" value="Genomic_DNA"/>
</dbReference>
<keyword evidence="5" id="KW-1133">Transmembrane helix</keyword>
<dbReference type="Gene3D" id="1.20.1510.10">
    <property type="entry name" value="Cation efflux protein transmembrane domain"/>
    <property type="match status" value="1"/>
</dbReference>
<evidence type="ECO:0000256" key="11">
    <source>
        <dbReference type="SAM" id="MobiDB-lite"/>
    </source>
</evidence>
<dbReference type="InterPro" id="IPR027469">
    <property type="entry name" value="Cation_efflux_TMD_sf"/>
</dbReference>
<gene>
    <name evidence="13" type="ORF">A7U60_g3634</name>
</gene>
<keyword evidence="8" id="KW-0472">Membrane</keyword>
<feature type="compositionally biased region" description="Low complexity" evidence="11">
    <location>
        <begin position="321"/>
        <end position="333"/>
    </location>
</feature>
<dbReference type="GO" id="GO:0098771">
    <property type="term" value="P:inorganic ion homeostasis"/>
    <property type="evidence" value="ECO:0007669"/>
    <property type="project" value="UniProtKB-ARBA"/>
</dbReference>
<evidence type="ECO:0000256" key="1">
    <source>
        <dbReference type="ARBA" id="ARBA00004166"/>
    </source>
</evidence>
<feature type="region of interest" description="Disordered" evidence="11">
    <location>
        <begin position="226"/>
        <end position="285"/>
    </location>
</feature>
<evidence type="ECO:0000256" key="8">
    <source>
        <dbReference type="ARBA" id="ARBA00023136"/>
    </source>
</evidence>
<dbReference type="PANTHER" id="PTHR46531:SF1">
    <property type="entry name" value="ZINC TRANSPORTER 6"/>
    <property type="match status" value="1"/>
</dbReference>
<dbReference type="PANTHER" id="PTHR46531">
    <property type="entry name" value="ZINC TRANSPORTER 6"/>
    <property type="match status" value="1"/>
</dbReference>
<comment type="subcellular location">
    <subcellularLocation>
        <location evidence="1">Golgi apparatus</location>
        <location evidence="1">trans-Golgi network membrane</location>
        <topology evidence="1">Multi-pass membrane protein</topology>
    </subcellularLocation>
</comment>
<name>A0A9Q5I076_SANBA</name>
<evidence type="ECO:0000313" key="13">
    <source>
        <dbReference type="EMBL" id="OCB89151.1"/>
    </source>
</evidence>
<evidence type="ECO:0000256" key="5">
    <source>
        <dbReference type="ARBA" id="ARBA00022989"/>
    </source>
</evidence>
<keyword evidence="4" id="KW-0862">Zinc</keyword>
<feature type="compositionally biased region" description="Polar residues" evidence="11">
    <location>
        <begin position="86"/>
        <end position="95"/>
    </location>
</feature>
<comment type="function">
    <text evidence="10">Has probably no intrinsic transporter activity but together with SLC30A5 forms a functional zinc ion:proton antiporter heterodimer, mediating zinc entry into the lumen of organelles along the secretory pathway. As part of that zinc ion:proton antiporter, contributes to zinc ion homeostasis within the early secretory pathway and regulates the activation and folding of enzymes like alkaline phosphatases and enzymes involved in phosphatidylinositol glycan anchor biosynthesis.</text>
</comment>
<comment type="caution">
    <text evidence="13">The sequence shown here is derived from an EMBL/GenBank/DDBJ whole genome shotgun (WGS) entry which is preliminary data.</text>
</comment>
<dbReference type="GO" id="GO:0008324">
    <property type="term" value="F:monoatomic cation transmembrane transporter activity"/>
    <property type="evidence" value="ECO:0007669"/>
    <property type="project" value="InterPro"/>
</dbReference>
<keyword evidence="7" id="KW-0406">Ion transport</keyword>
<feature type="compositionally biased region" description="Polar residues" evidence="11">
    <location>
        <begin position="53"/>
        <end position="63"/>
    </location>
</feature>
<proteinExistence type="predicted"/>
<feature type="compositionally biased region" description="Low complexity" evidence="11">
    <location>
        <begin position="151"/>
        <end position="163"/>
    </location>
</feature>
<evidence type="ECO:0000256" key="6">
    <source>
        <dbReference type="ARBA" id="ARBA00023034"/>
    </source>
</evidence>
<feature type="region of interest" description="Disordered" evidence="11">
    <location>
        <begin position="1"/>
        <end position="200"/>
    </location>
</feature>
<dbReference type="GO" id="GO:0030003">
    <property type="term" value="P:intracellular monoatomic cation homeostasis"/>
    <property type="evidence" value="ECO:0007669"/>
    <property type="project" value="UniProtKB-ARBA"/>
</dbReference>
<evidence type="ECO:0000256" key="2">
    <source>
        <dbReference type="ARBA" id="ARBA00022448"/>
    </source>
</evidence>
<organism evidence="13 14">
    <name type="scientific">Sanghuangporus baumii</name>
    <name type="common">Phellinus baumii</name>
    <dbReference type="NCBI Taxonomy" id="108892"/>
    <lineage>
        <taxon>Eukaryota</taxon>
        <taxon>Fungi</taxon>
        <taxon>Dikarya</taxon>
        <taxon>Basidiomycota</taxon>
        <taxon>Agaricomycotina</taxon>
        <taxon>Agaricomycetes</taxon>
        <taxon>Hymenochaetales</taxon>
        <taxon>Hymenochaetaceae</taxon>
        <taxon>Sanghuangporus</taxon>
    </lineage>
</organism>
<comment type="subunit">
    <text evidence="9">Heterodimer with SLC30A5; form a functional zinc ion transmembrane transporter.</text>
</comment>
<protein>
    <recommendedName>
        <fullName evidence="12">Cation efflux protein transmembrane domain-containing protein</fullName>
    </recommendedName>
</protein>
<reference evidence="13" key="1">
    <citation type="submission" date="2016-06" db="EMBL/GenBank/DDBJ databases">
        <title>Draft Genome sequence of the fungus Inonotus baumii.</title>
        <authorList>
            <person name="Zhu H."/>
            <person name="Lin W."/>
        </authorList>
    </citation>
    <scope>NUCLEOTIDE SEQUENCE</scope>
    <source>
        <strain evidence="13">821</strain>
    </source>
</reference>
<feature type="compositionally biased region" description="Low complexity" evidence="11">
    <location>
        <begin position="256"/>
        <end position="274"/>
    </location>
</feature>